<dbReference type="eggNOG" id="KOG2513">
    <property type="taxonomic scope" value="Eukaryota"/>
</dbReference>
<evidence type="ECO:0000259" key="7">
    <source>
        <dbReference type="Pfam" id="PF04547"/>
    </source>
</evidence>
<dbReference type="GO" id="GO:0005254">
    <property type="term" value="F:chloride channel activity"/>
    <property type="evidence" value="ECO:0007669"/>
    <property type="project" value="TreeGrafter"/>
</dbReference>
<reference evidence="9" key="1">
    <citation type="journal article" date="2010" name="Genome Biol.">
        <title>Genome sequence of the necrotrophic plant pathogen Pythium ultimum reveals original pathogenicity mechanisms and effector repertoire.</title>
        <authorList>
            <person name="Levesque C.A."/>
            <person name="Brouwer H."/>
            <person name="Cano L."/>
            <person name="Hamilton J.P."/>
            <person name="Holt C."/>
            <person name="Huitema E."/>
            <person name="Raffaele S."/>
            <person name="Robideau G.P."/>
            <person name="Thines M."/>
            <person name="Win J."/>
            <person name="Zerillo M.M."/>
            <person name="Beakes G.W."/>
            <person name="Boore J.L."/>
            <person name="Busam D."/>
            <person name="Dumas B."/>
            <person name="Ferriera S."/>
            <person name="Fuerstenberg S.I."/>
            <person name="Gachon C.M."/>
            <person name="Gaulin E."/>
            <person name="Govers F."/>
            <person name="Grenville-Briggs L."/>
            <person name="Horner N."/>
            <person name="Hostetler J."/>
            <person name="Jiang R.H."/>
            <person name="Johnson J."/>
            <person name="Krajaejun T."/>
            <person name="Lin H."/>
            <person name="Meijer H.J."/>
            <person name="Moore B."/>
            <person name="Morris P."/>
            <person name="Phuntmart V."/>
            <person name="Puiu D."/>
            <person name="Shetty J."/>
            <person name="Stajich J.E."/>
            <person name="Tripathy S."/>
            <person name="Wawra S."/>
            <person name="van West P."/>
            <person name="Whitty B.R."/>
            <person name="Coutinho P.M."/>
            <person name="Henrissat B."/>
            <person name="Martin F."/>
            <person name="Thomas P.D."/>
            <person name="Tyler B.M."/>
            <person name="De Vries R.P."/>
            <person name="Kamoun S."/>
            <person name="Yandell M."/>
            <person name="Tisserat N."/>
            <person name="Buell C.R."/>
        </authorList>
    </citation>
    <scope>NUCLEOTIDE SEQUENCE</scope>
    <source>
        <strain evidence="9">DAOM:BR144</strain>
    </source>
</reference>
<feature type="domain" description="Anoctamin transmembrane" evidence="7">
    <location>
        <begin position="251"/>
        <end position="475"/>
    </location>
</feature>
<evidence type="ECO:0000256" key="5">
    <source>
        <dbReference type="SAM" id="MobiDB-lite"/>
    </source>
</evidence>
<evidence type="ECO:0000256" key="6">
    <source>
        <dbReference type="SAM" id="Phobius"/>
    </source>
</evidence>
<dbReference type="HOGENOM" id="CLU_559604_0_0_1"/>
<evidence type="ECO:0000256" key="3">
    <source>
        <dbReference type="ARBA" id="ARBA00022989"/>
    </source>
</evidence>
<organism evidence="8 9">
    <name type="scientific">Globisporangium ultimum (strain ATCC 200006 / CBS 805.95 / DAOM BR144)</name>
    <name type="common">Pythium ultimum</name>
    <dbReference type="NCBI Taxonomy" id="431595"/>
    <lineage>
        <taxon>Eukaryota</taxon>
        <taxon>Sar</taxon>
        <taxon>Stramenopiles</taxon>
        <taxon>Oomycota</taxon>
        <taxon>Peronosporomycetes</taxon>
        <taxon>Pythiales</taxon>
        <taxon>Pythiaceae</taxon>
        <taxon>Globisporangium</taxon>
    </lineage>
</organism>
<feature type="region of interest" description="Disordered" evidence="5">
    <location>
        <begin position="34"/>
        <end position="56"/>
    </location>
</feature>
<comment type="subcellular location">
    <subcellularLocation>
        <location evidence="1">Membrane</location>
        <topology evidence="1">Multi-pass membrane protein</topology>
    </subcellularLocation>
</comment>
<dbReference type="Proteomes" id="UP000019132">
    <property type="component" value="Unassembled WGS sequence"/>
</dbReference>
<evidence type="ECO:0000313" key="8">
    <source>
        <dbReference type="EnsemblProtists" id="PYU1_T013673"/>
    </source>
</evidence>
<keyword evidence="9" id="KW-1185">Reference proteome</keyword>
<keyword evidence="4 6" id="KW-0472">Membrane</keyword>
<dbReference type="Pfam" id="PF04547">
    <property type="entry name" value="Anoctamin"/>
    <property type="match status" value="1"/>
</dbReference>
<evidence type="ECO:0000256" key="2">
    <source>
        <dbReference type="ARBA" id="ARBA00022692"/>
    </source>
</evidence>
<name>K3X8X4_GLOUD</name>
<protein>
    <recommendedName>
        <fullName evidence="7">Anoctamin transmembrane domain-containing protein</fullName>
    </recommendedName>
</protein>
<dbReference type="AlphaFoldDB" id="K3X8X4"/>
<keyword evidence="2 6" id="KW-0812">Transmembrane</keyword>
<feature type="transmembrane region" description="Helical" evidence="6">
    <location>
        <begin position="295"/>
        <end position="315"/>
    </location>
</feature>
<keyword evidence="3 6" id="KW-1133">Transmembrane helix</keyword>
<dbReference type="InterPro" id="IPR007632">
    <property type="entry name" value="Anoctamin"/>
</dbReference>
<dbReference type="PANTHER" id="PTHR12308">
    <property type="entry name" value="ANOCTAMIN"/>
    <property type="match status" value="1"/>
</dbReference>
<feature type="transmembrane region" description="Helical" evidence="6">
    <location>
        <begin position="452"/>
        <end position="474"/>
    </location>
</feature>
<sequence length="488" mass="54674">MPAGGDERPGLADVGAPSFGQRYRRTSVFANQNADAPQATALPRPSFAVPSGKDLNAAKNPTRARQLIMARIQRTGLHVKRLLSLDGKQTLLKVKAPQHVLERGAEQLKLRKLRKFDQIWMAFSCELRTTFADYNDREDAVRFLDSEKQSIVHWLLTTSSDDISNQEEGHGSGGAGLNEFCPLKSKYVVHMFPLHKQDLAALKRHWVTFWRASVPQNLNSNKDDSGGGSGGGSYCHPFARGALRQPIDDVAQYFGEHVAFYFAWMEMYTKWLIGPSVVGLILFCLQVTSKRIDHPVAPLYAMFMALWTSAFLITWTRRASTLAYKWGTLGYEDAETTRAEFYGDPAVSTQTHKRYPSWRRYLKYAVTLPLVLLSINVTIVLTYAAFSTRDRLEAKAVATQVAATQLAKDLLFHNVTSSASPLSGSTNETVAEATTTTQLDRLSSLGLLDWRFWVYLLVTPLLYGLLIPILDTVFTRRRSSKDAKTNQI</sequence>
<reference evidence="9" key="2">
    <citation type="submission" date="2010-04" db="EMBL/GenBank/DDBJ databases">
        <authorList>
            <person name="Buell R."/>
            <person name="Hamilton J."/>
            <person name="Hostetler J."/>
        </authorList>
    </citation>
    <scope>NUCLEOTIDE SEQUENCE [LARGE SCALE GENOMIC DNA]</scope>
    <source>
        <strain evidence="9">DAOM:BR144</strain>
    </source>
</reference>
<accession>K3X8X4</accession>
<reference evidence="8" key="3">
    <citation type="submission" date="2015-02" db="UniProtKB">
        <authorList>
            <consortium name="EnsemblProtists"/>
        </authorList>
    </citation>
    <scope>IDENTIFICATION</scope>
    <source>
        <strain evidence="8">DAOM BR144</strain>
    </source>
</reference>
<evidence type="ECO:0000256" key="4">
    <source>
        <dbReference type="ARBA" id="ARBA00023136"/>
    </source>
</evidence>
<dbReference type="GO" id="GO:0016020">
    <property type="term" value="C:membrane"/>
    <property type="evidence" value="ECO:0007669"/>
    <property type="project" value="UniProtKB-SubCell"/>
</dbReference>
<evidence type="ECO:0000256" key="1">
    <source>
        <dbReference type="ARBA" id="ARBA00004141"/>
    </source>
</evidence>
<dbReference type="EMBL" id="GL376586">
    <property type="status" value="NOT_ANNOTATED_CDS"/>
    <property type="molecule type" value="Genomic_DNA"/>
</dbReference>
<dbReference type="PANTHER" id="PTHR12308:SF73">
    <property type="entry name" value="ANOCTAMIN"/>
    <property type="match status" value="1"/>
</dbReference>
<evidence type="ECO:0000313" key="9">
    <source>
        <dbReference type="Proteomes" id="UP000019132"/>
    </source>
</evidence>
<dbReference type="InterPro" id="IPR049452">
    <property type="entry name" value="Anoctamin_TM"/>
</dbReference>
<dbReference type="VEuPathDB" id="FungiDB:PYU1_G013644"/>
<dbReference type="InParanoid" id="K3X8X4"/>
<dbReference type="EnsemblProtists" id="PYU1_T013673">
    <property type="protein sequence ID" value="PYU1_T013673"/>
    <property type="gene ID" value="PYU1_G013644"/>
</dbReference>
<proteinExistence type="predicted"/>
<feature type="transmembrane region" description="Helical" evidence="6">
    <location>
        <begin position="361"/>
        <end position="386"/>
    </location>
</feature>